<dbReference type="RefSeq" id="WP_061968396.1">
    <property type="nucleotide sequence ID" value="NZ_FMAV01000001.1"/>
</dbReference>
<sequence length="434" mass="47395">MAVLQKDKLKERLLQNYSDELDHSGVSGERMASRLSLLSEIGVTADGGSCRIGFSTEERQAKELVKSWMQEAGLVVREDEAGNIIAVFAGIHPNEPVVLSGSHLDSVPNGGHFDGPLGVLCALEVAEAWKESGYQPHRTYEMIIFSDEEGARFNGGLTGSQAFTGELEMEQQLKLRDGEGKPFEQVVREYGLAANRFLDAKRDITEIAAFIEVHIEQGKVLENKDVPVGVVTGIAGPKWIKFSFKGSADHAGNTPMYDRKDALVASSWFVYELSGIPKEVSPTAVATAGKVEVFPNGINVIPGQADVYVDMRDISEESVATLSERIIQKAHEAAQLHGIAVEYNETLDVAPVPIQMEMQHLLLRAVEEMKLTPVLLPSGAAHDTMVLARYVPAAMLFVRSQGGISHHPDEWTTLDDCVQAVHVLKKAIESLVSR</sequence>
<evidence type="ECO:0000313" key="9">
    <source>
        <dbReference type="Proteomes" id="UP000054099"/>
    </source>
</evidence>
<comment type="caution">
    <text evidence="8">The sequence shown here is derived from an EMBL/GenBank/DDBJ whole genome shotgun (WGS) entry which is preliminary data.</text>
</comment>
<comment type="similarity">
    <text evidence="2">Belongs to the peptidase M20 family.</text>
</comment>
<dbReference type="SUPFAM" id="SSF53187">
    <property type="entry name" value="Zn-dependent exopeptidases"/>
    <property type="match status" value="1"/>
</dbReference>
<keyword evidence="7" id="KW-0862">Zinc</keyword>
<evidence type="ECO:0000256" key="5">
    <source>
        <dbReference type="ARBA" id="ARBA00022801"/>
    </source>
</evidence>
<dbReference type="SUPFAM" id="SSF55031">
    <property type="entry name" value="Bacterial exopeptidase dimerisation domain"/>
    <property type="match status" value="1"/>
</dbReference>
<keyword evidence="9" id="KW-1185">Reference proteome</keyword>
<dbReference type="InterPro" id="IPR010158">
    <property type="entry name" value="Amidase_Cbmase"/>
</dbReference>
<proteinExistence type="inferred from homology"/>
<feature type="binding site" evidence="7">
    <location>
        <position position="103"/>
    </location>
    <ligand>
        <name>Zn(2+)</name>
        <dbReference type="ChEBI" id="CHEBI:29105"/>
        <label>1</label>
    </ligand>
</feature>
<dbReference type="PIRSF" id="PIRSF001235">
    <property type="entry name" value="Amidase_carbamoylase"/>
    <property type="match status" value="1"/>
</dbReference>
<dbReference type="NCBIfam" id="TIGR01879">
    <property type="entry name" value="hydantase"/>
    <property type="match status" value="1"/>
</dbReference>
<protein>
    <submittedName>
        <fullName evidence="8">Zn-dependent hydrolase</fullName>
    </submittedName>
</protein>
<dbReference type="PANTHER" id="PTHR32494">
    <property type="entry name" value="ALLANTOATE DEIMINASE-RELATED"/>
    <property type="match status" value="1"/>
</dbReference>
<feature type="binding site" evidence="7">
    <location>
        <position position="114"/>
    </location>
    <ligand>
        <name>Zn(2+)</name>
        <dbReference type="ChEBI" id="CHEBI:29105"/>
        <label>1</label>
    </ligand>
</feature>
<accession>A0A0V8JC78</accession>
<dbReference type="Pfam" id="PF01546">
    <property type="entry name" value="Peptidase_M20"/>
    <property type="match status" value="1"/>
</dbReference>
<evidence type="ECO:0000256" key="2">
    <source>
        <dbReference type="ARBA" id="ARBA00006153"/>
    </source>
</evidence>
<dbReference type="PANTHER" id="PTHR32494:SF19">
    <property type="entry name" value="ALLANTOATE DEIMINASE-RELATED"/>
    <property type="match status" value="1"/>
</dbReference>
<dbReference type="Gene3D" id="3.40.630.10">
    <property type="entry name" value="Zn peptidases"/>
    <property type="match status" value="1"/>
</dbReference>
<dbReference type="Gene3D" id="3.30.70.360">
    <property type="match status" value="1"/>
</dbReference>
<comment type="subunit">
    <text evidence="3">Homodimer.</text>
</comment>
<dbReference type="EMBL" id="LNQN01000001">
    <property type="protein sequence ID" value="KSU84597.1"/>
    <property type="molecule type" value="Genomic_DNA"/>
</dbReference>
<dbReference type="GO" id="GO:0046872">
    <property type="term" value="F:metal ion binding"/>
    <property type="evidence" value="ECO:0007669"/>
    <property type="project" value="UniProtKB-KW"/>
</dbReference>
<feature type="binding site" evidence="7">
    <location>
        <position position="149"/>
    </location>
    <ligand>
        <name>Zn(2+)</name>
        <dbReference type="ChEBI" id="CHEBI:29105"/>
        <label>2</label>
    </ligand>
</feature>
<evidence type="ECO:0000256" key="4">
    <source>
        <dbReference type="ARBA" id="ARBA00022723"/>
    </source>
</evidence>
<dbReference type="CDD" id="cd03884">
    <property type="entry name" value="M20_bAS"/>
    <property type="match status" value="1"/>
</dbReference>
<dbReference type="AlphaFoldDB" id="A0A0V8JC78"/>
<feature type="binding site" evidence="7">
    <location>
        <position position="114"/>
    </location>
    <ligand>
        <name>Zn(2+)</name>
        <dbReference type="ChEBI" id="CHEBI:29105"/>
        <label>2</label>
    </ligand>
</feature>
<feature type="binding site" evidence="7">
    <location>
        <position position="406"/>
    </location>
    <ligand>
        <name>Zn(2+)</name>
        <dbReference type="ChEBI" id="CHEBI:29105"/>
        <label>2</label>
    </ligand>
</feature>
<dbReference type="OrthoDB" id="9808195at2"/>
<keyword evidence="4 7" id="KW-0479">Metal-binding</keyword>
<reference evidence="8 9" key="1">
    <citation type="journal article" date="2014" name="Antonie Van Leeuwenhoek">
        <title>Fictibacillus enclensis sp. nov., isolated from marine sediment.</title>
        <authorList>
            <person name="Dastager S.G."/>
            <person name="Mawlankar R."/>
            <person name="Srinivasan K."/>
            <person name="Tang S.K."/>
            <person name="Lee J.C."/>
            <person name="Ramana V.V."/>
            <person name="Shouche Y.S."/>
        </authorList>
    </citation>
    <scope>NUCLEOTIDE SEQUENCE [LARGE SCALE GENOMIC DNA]</scope>
    <source>
        <strain evidence="8 9">NIO-1003</strain>
    </source>
</reference>
<keyword evidence="6" id="KW-0464">Manganese</keyword>
<comment type="cofactor">
    <cofactor evidence="7">
        <name>Zn(2+)</name>
        <dbReference type="ChEBI" id="CHEBI:29105"/>
    </cofactor>
    <text evidence="7">Binds 2 Zn(2+) ions per subunit.</text>
</comment>
<gene>
    <name evidence="8" type="ORF">AS030_03385</name>
</gene>
<organism evidence="8 9">
    <name type="scientific">Fictibacillus enclensis</name>
    <dbReference type="NCBI Taxonomy" id="1017270"/>
    <lineage>
        <taxon>Bacteria</taxon>
        <taxon>Bacillati</taxon>
        <taxon>Bacillota</taxon>
        <taxon>Bacilli</taxon>
        <taxon>Bacillales</taxon>
        <taxon>Fictibacillaceae</taxon>
        <taxon>Fictibacillus</taxon>
    </lineage>
</organism>
<dbReference type="GO" id="GO:0016813">
    <property type="term" value="F:hydrolase activity, acting on carbon-nitrogen (but not peptide) bonds, in linear amidines"/>
    <property type="evidence" value="ECO:0007669"/>
    <property type="project" value="InterPro"/>
</dbReference>
<dbReference type="InterPro" id="IPR036264">
    <property type="entry name" value="Bact_exopeptidase_dim_dom"/>
</dbReference>
<evidence type="ECO:0000256" key="6">
    <source>
        <dbReference type="ARBA" id="ARBA00023211"/>
    </source>
</evidence>
<comment type="cofactor">
    <cofactor evidence="1">
        <name>Mn(2+)</name>
        <dbReference type="ChEBI" id="CHEBI:29035"/>
    </cofactor>
</comment>
<evidence type="ECO:0000256" key="1">
    <source>
        <dbReference type="ARBA" id="ARBA00001936"/>
    </source>
</evidence>
<evidence type="ECO:0000256" key="7">
    <source>
        <dbReference type="PIRSR" id="PIRSR001235-1"/>
    </source>
</evidence>
<feature type="binding site" evidence="7">
    <location>
        <position position="214"/>
    </location>
    <ligand>
        <name>Zn(2+)</name>
        <dbReference type="ChEBI" id="CHEBI:29105"/>
        <label>1</label>
    </ligand>
</feature>
<name>A0A0V8JC78_9BACL</name>
<evidence type="ECO:0000313" key="8">
    <source>
        <dbReference type="EMBL" id="KSU84597.1"/>
    </source>
</evidence>
<keyword evidence="5 8" id="KW-0378">Hydrolase</keyword>
<dbReference type="Proteomes" id="UP000054099">
    <property type="component" value="Unassembled WGS sequence"/>
</dbReference>
<dbReference type="InterPro" id="IPR002933">
    <property type="entry name" value="Peptidase_M20"/>
</dbReference>
<evidence type="ECO:0000256" key="3">
    <source>
        <dbReference type="ARBA" id="ARBA00011738"/>
    </source>
</evidence>
<dbReference type="NCBIfam" id="NF006771">
    <property type="entry name" value="PRK09290.1-5"/>
    <property type="match status" value="1"/>
</dbReference>